<organism evidence="1">
    <name type="scientific">marine sediment metagenome</name>
    <dbReference type="NCBI Taxonomy" id="412755"/>
    <lineage>
        <taxon>unclassified sequences</taxon>
        <taxon>metagenomes</taxon>
        <taxon>ecological metagenomes</taxon>
    </lineage>
</organism>
<evidence type="ECO:0000313" key="1">
    <source>
        <dbReference type="EMBL" id="KKM93700.1"/>
    </source>
</evidence>
<gene>
    <name evidence="1" type="ORF">LCGC14_1205860</name>
</gene>
<sequence length="97" mass="10318">MVVSFVFALTSTPVSNDAFSLYLNGQLRLRGTDYTQTGTVVTWLDPGGVILLIPDELIARYNDIGGSAGVDSFEGRTGIVVGVLNDYDASLVNNDST</sequence>
<protein>
    <submittedName>
        <fullName evidence="1">Uncharacterized protein</fullName>
    </submittedName>
</protein>
<feature type="non-terminal residue" evidence="1">
    <location>
        <position position="97"/>
    </location>
</feature>
<reference evidence="1" key="1">
    <citation type="journal article" date="2015" name="Nature">
        <title>Complex archaea that bridge the gap between prokaryotes and eukaryotes.</title>
        <authorList>
            <person name="Spang A."/>
            <person name="Saw J.H."/>
            <person name="Jorgensen S.L."/>
            <person name="Zaremba-Niedzwiedzka K."/>
            <person name="Martijn J."/>
            <person name="Lind A.E."/>
            <person name="van Eijk R."/>
            <person name="Schleper C."/>
            <person name="Guy L."/>
            <person name="Ettema T.J."/>
        </authorList>
    </citation>
    <scope>NUCLEOTIDE SEQUENCE</scope>
</reference>
<comment type="caution">
    <text evidence="1">The sequence shown here is derived from an EMBL/GenBank/DDBJ whole genome shotgun (WGS) entry which is preliminary data.</text>
</comment>
<dbReference type="EMBL" id="LAZR01006231">
    <property type="protein sequence ID" value="KKM93700.1"/>
    <property type="molecule type" value="Genomic_DNA"/>
</dbReference>
<proteinExistence type="predicted"/>
<name>A0A0F9NXS9_9ZZZZ</name>
<dbReference type="AlphaFoldDB" id="A0A0F9NXS9"/>
<accession>A0A0F9NXS9</accession>